<gene>
    <name evidence="2" type="ORF">GRF29_28g2962661</name>
</gene>
<organism evidence="2 3">
    <name type="scientific">Pseudopithomyces chartarum</name>
    <dbReference type="NCBI Taxonomy" id="1892770"/>
    <lineage>
        <taxon>Eukaryota</taxon>
        <taxon>Fungi</taxon>
        <taxon>Dikarya</taxon>
        <taxon>Ascomycota</taxon>
        <taxon>Pezizomycotina</taxon>
        <taxon>Dothideomycetes</taxon>
        <taxon>Pleosporomycetidae</taxon>
        <taxon>Pleosporales</taxon>
        <taxon>Massarineae</taxon>
        <taxon>Didymosphaeriaceae</taxon>
        <taxon>Pseudopithomyces</taxon>
    </lineage>
</organism>
<sequence>MGDAMCDYVDAGDEKECSDEKIRAIFRQNLSDVHCQSILFGGTSDNGYARLLGPFVEDETVRKRIVLLEGPPFSRDLAKIKDSFRKVSFENIFRNQKLPQRQVSYNMTPPGTPGGLRKGCFKSSVFPYSNPNSLTRFCLIRKTHNDRGVTEHTGAACGSAAQLFSARLLQLEKPQVVQ</sequence>
<dbReference type="Proteomes" id="UP001280581">
    <property type="component" value="Unassembled WGS sequence"/>
</dbReference>
<comment type="caution">
    <text evidence="2">The sequence shown here is derived from an EMBL/GenBank/DDBJ whole genome shotgun (WGS) entry which is preliminary data.</text>
</comment>
<proteinExistence type="predicted"/>
<dbReference type="AlphaFoldDB" id="A0AAN6M104"/>
<dbReference type="EMBL" id="WVTA01000004">
    <property type="protein sequence ID" value="KAK3214390.1"/>
    <property type="molecule type" value="Genomic_DNA"/>
</dbReference>
<feature type="domain" description="DUF7923" evidence="1">
    <location>
        <begin position="4"/>
        <end position="93"/>
    </location>
</feature>
<reference evidence="2 3" key="1">
    <citation type="submission" date="2021-02" db="EMBL/GenBank/DDBJ databases">
        <title>Genome assembly of Pseudopithomyces chartarum.</title>
        <authorList>
            <person name="Jauregui R."/>
            <person name="Singh J."/>
            <person name="Voisey C."/>
        </authorList>
    </citation>
    <scope>NUCLEOTIDE SEQUENCE [LARGE SCALE GENOMIC DNA]</scope>
    <source>
        <strain evidence="2 3">AGR01</strain>
    </source>
</reference>
<evidence type="ECO:0000259" key="1">
    <source>
        <dbReference type="Pfam" id="PF25540"/>
    </source>
</evidence>
<dbReference type="PANTHER" id="PTHR37543:SF1">
    <property type="entry name" value="CCCH ZINC FINGER DNA BINDING PROTEIN (AFU_ORTHOLOGUE AFUA_5G12760)"/>
    <property type="match status" value="1"/>
</dbReference>
<evidence type="ECO:0000313" key="2">
    <source>
        <dbReference type="EMBL" id="KAK3214390.1"/>
    </source>
</evidence>
<name>A0AAN6M104_9PLEO</name>
<dbReference type="PANTHER" id="PTHR37543">
    <property type="entry name" value="CCCH ZINC FINGER DNA BINDING PROTEIN (AFU_ORTHOLOGUE AFUA_5G12760)"/>
    <property type="match status" value="1"/>
</dbReference>
<accession>A0AAN6M104</accession>
<protein>
    <recommendedName>
        <fullName evidence="1">DUF7923 domain-containing protein</fullName>
    </recommendedName>
</protein>
<evidence type="ECO:0000313" key="3">
    <source>
        <dbReference type="Proteomes" id="UP001280581"/>
    </source>
</evidence>
<dbReference type="Pfam" id="PF25540">
    <property type="entry name" value="DUF7923"/>
    <property type="match status" value="1"/>
</dbReference>
<keyword evidence="3" id="KW-1185">Reference proteome</keyword>
<dbReference type="InterPro" id="IPR057683">
    <property type="entry name" value="DUF7923"/>
</dbReference>